<comment type="caution">
    <text evidence="5">The sequence shown here is derived from an EMBL/GenBank/DDBJ whole genome shotgun (WGS) entry which is preliminary data.</text>
</comment>
<dbReference type="InterPro" id="IPR029479">
    <property type="entry name" value="Nitroreductase"/>
</dbReference>
<name>A0ABY1MBJ5_RHORH</name>
<evidence type="ECO:0000313" key="6">
    <source>
        <dbReference type="Proteomes" id="UP000193566"/>
    </source>
</evidence>
<keyword evidence="2" id="KW-0288">FMN</keyword>
<reference evidence="5 6" key="1">
    <citation type="submission" date="2017-04" db="EMBL/GenBank/DDBJ databases">
        <authorList>
            <person name="Varghese N."/>
            <person name="Submissions S."/>
        </authorList>
    </citation>
    <scope>NUCLEOTIDE SEQUENCE [LARGE SCALE GENOMIC DNA]</scope>
    <source>
        <strain evidence="5 6">J3</strain>
    </source>
</reference>
<dbReference type="SUPFAM" id="SSF55469">
    <property type="entry name" value="FMN-dependent nitroreductase-like"/>
    <property type="match status" value="2"/>
</dbReference>
<keyword evidence="3" id="KW-0560">Oxidoreductase</keyword>
<keyword evidence="1" id="KW-0285">Flavoprotein</keyword>
<dbReference type="Proteomes" id="UP000193566">
    <property type="component" value="Unassembled WGS sequence"/>
</dbReference>
<evidence type="ECO:0000259" key="4">
    <source>
        <dbReference type="Pfam" id="PF00881"/>
    </source>
</evidence>
<proteinExistence type="predicted"/>
<evidence type="ECO:0000256" key="2">
    <source>
        <dbReference type="ARBA" id="ARBA00022643"/>
    </source>
</evidence>
<dbReference type="PANTHER" id="PTHR23026:SF90">
    <property type="entry name" value="IODOTYROSINE DEIODINASE 1"/>
    <property type="match status" value="1"/>
</dbReference>
<evidence type="ECO:0000313" key="5">
    <source>
        <dbReference type="EMBL" id="SMG40283.1"/>
    </source>
</evidence>
<sequence>MDMWDERADEEDVVTVDAGTWSLGDTEIIARAVVEAPSVHDTQPWNLRLPDHSAELEERLEFAEPGPDPLRVDRLISCGAALANLELAIRVLGNRSRTSVLPDPQRPDLIARIETLGPGTPSSRDLRLYAAISHRRSHRESFTDIPVPTETLADVVAAAGEIPDVDVRLLAADEAVALAQVLAYAAEARRRHPHYQREMFSWTSHWQPRGNAEVVATWSATLDEHGAAGEAMVTTGLPDVDALAAAIARESVLLFSAPSTSPADLVRVGAAVERCWLAAIDARLSASVITHPLRVEDTGSRLAEMLDLPVVPLVILRVGF</sequence>
<keyword evidence="6" id="KW-1185">Reference proteome</keyword>
<protein>
    <submittedName>
        <fullName evidence="5">Nitroreductase family protein</fullName>
    </submittedName>
</protein>
<organism evidence="5 6">
    <name type="scientific">Rhodococcus rhodochrous J3</name>
    <dbReference type="NCBI Taxonomy" id="903528"/>
    <lineage>
        <taxon>Bacteria</taxon>
        <taxon>Bacillati</taxon>
        <taxon>Actinomycetota</taxon>
        <taxon>Actinomycetes</taxon>
        <taxon>Mycobacteriales</taxon>
        <taxon>Nocardiaceae</taxon>
        <taxon>Rhodococcus</taxon>
    </lineage>
</organism>
<feature type="domain" description="Nitroreductase" evidence="4">
    <location>
        <begin position="132"/>
        <end position="319"/>
    </location>
</feature>
<gene>
    <name evidence="5" type="ORF">SAMN02745947_02800</name>
</gene>
<dbReference type="Gene3D" id="3.40.109.10">
    <property type="entry name" value="NADH Oxidase"/>
    <property type="match status" value="1"/>
</dbReference>
<evidence type="ECO:0000256" key="3">
    <source>
        <dbReference type="ARBA" id="ARBA00023002"/>
    </source>
</evidence>
<dbReference type="Pfam" id="PF00881">
    <property type="entry name" value="Nitroreductase"/>
    <property type="match status" value="1"/>
</dbReference>
<dbReference type="InterPro" id="IPR000415">
    <property type="entry name" value="Nitroreductase-like"/>
</dbReference>
<accession>A0ABY1MBJ5</accession>
<dbReference type="InterPro" id="IPR050627">
    <property type="entry name" value="Nitroreductase/BluB"/>
</dbReference>
<dbReference type="PANTHER" id="PTHR23026">
    <property type="entry name" value="NADPH NITROREDUCTASE"/>
    <property type="match status" value="1"/>
</dbReference>
<dbReference type="EMBL" id="FXAV01000006">
    <property type="protein sequence ID" value="SMG40283.1"/>
    <property type="molecule type" value="Genomic_DNA"/>
</dbReference>
<evidence type="ECO:0000256" key="1">
    <source>
        <dbReference type="ARBA" id="ARBA00022630"/>
    </source>
</evidence>